<feature type="domain" description="NR LBD" evidence="4">
    <location>
        <begin position="1"/>
        <end position="371"/>
    </location>
</feature>
<dbReference type="PANTHER" id="PTHR24085">
    <property type="entry name" value="NUCLEAR HORMONE RECEPTOR"/>
    <property type="match status" value="1"/>
</dbReference>
<evidence type="ECO:0000256" key="2">
    <source>
        <dbReference type="ARBA" id="ARBA00023163"/>
    </source>
</evidence>
<feature type="non-terminal residue" evidence="5">
    <location>
        <position position="1"/>
    </location>
</feature>
<dbReference type="STRING" id="6184.A0A430Q378"/>
<dbReference type="Proteomes" id="UP000290809">
    <property type="component" value="Unassembled WGS sequence"/>
</dbReference>
<dbReference type="InterPro" id="IPR035500">
    <property type="entry name" value="NHR-like_dom_sf"/>
</dbReference>
<dbReference type="AlphaFoldDB" id="A0A430Q378"/>
<keyword evidence="2" id="KW-0804">Transcription</keyword>
<dbReference type="GO" id="GO:0035259">
    <property type="term" value="F:nuclear glucocorticoid receptor binding"/>
    <property type="evidence" value="ECO:0007669"/>
    <property type="project" value="TreeGrafter"/>
</dbReference>
<evidence type="ECO:0000256" key="1">
    <source>
        <dbReference type="ARBA" id="ARBA00023015"/>
    </source>
</evidence>
<proteinExistence type="predicted"/>
<keyword evidence="6" id="KW-1185">Reference proteome</keyword>
<dbReference type="PROSITE" id="PS51843">
    <property type="entry name" value="NR_LBD"/>
    <property type="match status" value="1"/>
</dbReference>
<name>A0A430Q378_SCHBO</name>
<evidence type="ECO:0000256" key="3">
    <source>
        <dbReference type="ARBA" id="ARBA00023170"/>
    </source>
</evidence>
<dbReference type="InterPro" id="IPR000536">
    <property type="entry name" value="Nucl_hrmn_rcpt_lig-bd"/>
</dbReference>
<evidence type="ECO:0000259" key="4">
    <source>
        <dbReference type="PROSITE" id="PS51843"/>
    </source>
</evidence>
<evidence type="ECO:0000313" key="5">
    <source>
        <dbReference type="EMBL" id="RTG82145.1"/>
    </source>
</evidence>
<reference evidence="5 6" key="1">
    <citation type="journal article" date="2019" name="PLoS Pathog.">
        <title>Genome sequence of the bovine parasite Schistosoma bovis Tanzania.</title>
        <authorList>
            <person name="Oey H."/>
            <person name="Zakrzewski M."/>
            <person name="Gobert G."/>
            <person name="Gravermann K."/>
            <person name="Stoye J."/>
            <person name="Jones M."/>
            <person name="Mcmanus D."/>
            <person name="Krause L."/>
        </authorList>
    </citation>
    <scope>NUCLEOTIDE SEQUENCE [LARGE SCALE GENOMIC DNA]</scope>
    <source>
        <strain evidence="5 6">TAN1997</strain>
    </source>
</reference>
<dbReference type="Gene3D" id="1.10.565.10">
    <property type="entry name" value="Retinoid X Receptor"/>
    <property type="match status" value="2"/>
</dbReference>
<dbReference type="GO" id="GO:0000978">
    <property type="term" value="F:RNA polymerase II cis-regulatory region sequence-specific DNA binding"/>
    <property type="evidence" value="ECO:0007669"/>
    <property type="project" value="TreeGrafter"/>
</dbReference>
<gene>
    <name evidence="5" type="ORF">DC041_0009738</name>
</gene>
<dbReference type="GO" id="GO:0005634">
    <property type="term" value="C:nucleus"/>
    <property type="evidence" value="ECO:0007669"/>
    <property type="project" value="TreeGrafter"/>
</dbReference>
<organism evidence="5 6">
    <name type="scientific">Schistosoma bovis</name>
    <name type="common">Blood fluke</name>
    <dbReference type="NCBI Taxonomy" id="6184"/>
    <lineage>
        <taxon>Eukaryota</taxon>
        <taxon>Metazoa</taxon>
        <taxon>Spiralia</taxon>
        <taxon>Lophotrochozoa</taxon>
        <taxon>Platyhelminthes</taxon>
        <taxon>Trematoda</taxon>
        <taxon>Digenea</taxon>
        <taxon>Strigeidida</taxon>
        <taxon>Schistosomatoidea</taxon>
        <taxon>Schistosomatidae</taxon>
        <taxon>Schistosoma</taxon>
    </lineage>
</organism>
<sequence>IDEHYTSKFCSILEDSMQELKHYAELVPGFMNLSINDREIMLNLHYLDLLSFRLAWRCAMETEVTTHSNYTPTSFIENHSDNCIKLNQIIHENSFIEKPFEISSSIRMTPTTPSATTTPTTTATGTTALLSVTTTSTTTMTKTNTSSNYENIYIPTINNWNQQMHHSRMDKSHFIDYYKTNYLLNNSSQNNNHKNKEILFIFENGKSMSYRELLKSGFGNWANQIKQFSTQLKLLIQDDYNAIWGLAALILVNYKSINYLTPLSNSSEVYSLHHRFVEMLKSHCCSSTQHINLTSNTQTSFIYDSTTTTNNNNTTNNIISSNNNSSKKSNKLNTNDHLISTSLLRNDSTYFSKVFQQKDMIHEMTREYLIQPLQHLYDHDPNTYSWLKDILEIIKLSD</sequence>
<dbReference type="SUPFAM" id="SSF48508">
    <property type="entry name" value="Nuclear receptor ligand-binding domain"/>
    <property type="match status" value="1"/>
</dbReference>
<dbReference type="GO" id="GO:0071376">
    <property type="term" value="P:cellular response to corticotropin-releasing hormone stimulus"/>
    <property type="evidence" value="ECO:0007669"/>
    <property type="project" value="TreeGrafter"/>
</dbReference>
<protein>
    <submittedName>
        <fullName evidence="5">Nuclear receptor subfamily 4 group A member 2</fullName>
    </submittedName>
</protein>
<comment type="caution">
    <text evidence="5">The sequence shown here is derived from an EMBL/GenBank/DDBJ whole genome shotgun (WGS) entry which is preliminary data.</text>
</comment>
<dbReference type="EMBL" id="QMKO01002961">
    <property type="protein sequence ID" value="RTG82145.1"/>
    <property type="molecule type" value="Genomic_DNA"/>
</dbReference>
<dbReference type="GO" id="GO:0000981">
    <property type="term" value="F:DNA-binding transcription factor activity, RNA polymerase II-specific"/>
    <property type="evidence" value="ECO:0007669"/>
    <property type="project" value="TreeGrafter"/>
</dbReference>
<dbReference type="PANTHER" id="PTHR24085:SF4">
    <property type="entry name" value="NUCLEAR HORMONE RECEPTOR HR38-RELATED"/>
    <property type="match status" value="1"/>
</dbReference>
<keyword evidence="3 5" id="KW-0675">Receptor</keyword>
<evidence type="ECO:0000313" key="6">
    <source>
        <dbReference type="Proteomes" id="UP000290809"/>
    </source>
</evidence>
<accession>A0A430Q378</accession>
<keyword evidence="1" id="KW-0805">Transcription regulation</keyword>
<dbReference type="GO" id="GO:0005667">
    <property type="term" value="C:transcription regulator complex"/>
    <property type="evidence" value="ECO:0007669"/>
    <property type="project" value="TreeGrafter"/>
</dbReference>